<dbReference type="AlphaFoldDB" id="A0A1J5SX83"/>
<accession>A0A1J5SX83</accession>
<evidence type="ECO:0008006" key="2">
    <source>
        <dbReference type="Google" id="ProtNLM"/>
    </source>
</evidence>
<evidence type="ECO:0000313" key="1">
    <source>
        <dbReference type="EMBL" id="OIR13153.1"/>
    </source>
</evidence>
<organism evidence="1">
    <name type="scientific">mine drainage metagenome</name>
    <dbReference type="NCBI Taxonomy" id="410659"/>
    <lineage>
        <taxon>unclassified sequences</taxon>
        <taxon>metagenomes</taxon>
        <taxon>ecological metagenomes</taxon>
    </lineage>
</organism>
<gene>
    <name evidence="1" type="ORF">GALL_55370</name>
</gene>
<sequence>MVKNITYLLGAGASANCLPVIDEMPKRLNILKAELNIRSKAVFVNNPGNDVFAGEDDISNARTLVADLEWLSGEIQKHKTVDTLAKKFYLIKSKNADLKKLKKVLIAYFIYEQTKIGGEINSGAKEVPDKRYDSLIATIIDKKIGNLNLPTNFKIITWNYDLQFEIAYKEYLHEMSINDIQKKIQAIPSTEFIKRNTFFDYNKFSIVRLNGVAGLKIDLEGHLKRGSKTEKDDLKDFLASIARYYCNMPDDDIRVFNYSWENPDDYSDTYEETNTVKKIAKEIMRATDILVIIGYSFPVFNRSVDKELFGTLNRQTQIYIQDKNANEIQKLIIESFNTVFPDRIKAYNLVNQFFIPPEADI</sequence>
<dbReference type="EMBL" id="MLJW01000015">
    <property type="protein sequence ID" value="OIR13153.1"/>
    <property type="molecule type" value="Genomic_DNA"/>
</dbReference>
<reference evidence="1" key="1">
    <citation type="submission" date="2016-10" db="EMBL/GenBank/DDBJ databases">
        <title>Sequence of Gallionella enrichment culture.</title>
        <authorList>
            <person name="Poehlein A."/>
            <person name="Muehling M."/>
            <person name="Daniel R."/>
        </authorList>
    </citation>
    <scope>NUCLEOTIDE SEQUENCE</scope>
</reference>
<comment type="caution">
    <text evidence="1">The sequence shown here is derived from an EMBL/GenBank/DDBJ whole genome shotgun (WGS) entry which is preliminary data.</text>
</comment>
<name>A0A1J5SX83_9ZZZZ</name>
<protein>
    <recommendedName>
        <fullName evidence="2">SIR2-like domain-containing protein</fullName>
    </recommendedName>
</protein>
<proteinExistence type="predicted"/>